<feature type="region of interest" description="Disordered" evidence="1">
    <location>
        <begin position="1"/>
        <end position="184"/>
    </location>
</feature>
<sequence length="184" mass="18929">MASSHEDSSSHPLEAVTPVLGQDDNKAEEEGLELRSEKVYIDIPGAEEGEEQDTTSEPGPGSPSAQVIQAVEASTALASTSTDAVESEPDTTQDSPSPELEKSTLSSLSQDGESGQPDLIQISLGALKPRGRPDKRIGGPPLAVKASPSRASTPSGSVSKATKVVDTKKPAGSSTSKPDAPKKK</sequence>
<evidence type="ECO:0000313" key="2">
    <source>
        <dbReference type="EMBL" id="KAK7678339.1"/>
    </source>
</evidence>
<dbReference type="EMBL" id="JASBNA010000073">
    <property type="protein sequence ID" value="KAK7678339.1"/>
    <property type="molecule type" value="Genomic_DNA"/>
</dbReference>
<comment type="caution">
    <text evidence="2">The sequence shown here is derived from an EMBL/GenBank/DDBJ whole genome shotgun (WGS) entry which is preliminary data.</text>
</comment>
<feature type="compositionally biased region" description="Low complexity" evidence="1">
    <location>
        <begin position="73"/>
        <end position="82"/>
    </location>
</feature>
<protein>
    <submittedName>
        <fullName evidence="2">Uncharacterized protein</fullName>
    </submittedName>
</protein>
<dbReference type="Proteomes" id="UP001385951">
    <property type="component" value="Unassembled WGS sequence"/>
</dbReference>
<accession>A0AAW0FJJ1</accession>
<evidence type="ECO:0000256" key="1">
    <source>
        <dbReference type="SAM" id="MobiDB-lite"/>
    </source>
</evidence>
<feature type="compositionally biased region" description="Acidic residues" evidence="1">
    <location>
        <begin position="45"/>
        <end position="54"/>
    </location>
</feature>
<organism evidence="2 3">
    <name type="scientific">Cerrena zonata</name>
    <dbReference type="NCBI Taxonomy" id="2478898"/>
    <lineage>
        <taxon>Eukaryota</taxon>
        <taxon>Fungi</taxon>
        <taxon>Dikarya</taxon>
        <taxon>Basidiomycota</taxon>
        <taxon>Agaricomycotina</taxon>
        <taxon>Agaricomycetes</taxon>
        <taxon>Polyporales</taxon>
        <taxon>Cerrenaceae</taxon>
        <taxon>Cerrena</taxon>
    </lineage>
</organism>
<dbReference type="AlphaFoldDB" id="A0AAW0FJJ1"/>
<keyword evidence="3" id="KW-1185">Reference proteome</keyword>
<evidence type="ECO:0000313" key="3">
    <source>
        <dbReference type="Proteomes" id="UP001385951"/>
    </source>
</evidence>
<reference evidence="2 3" key="1">
    <citation type="submission" date="2022-09" db="EMBL/GenBank/DDBJ databases">
        <authorList>
            <person name="Palmer J.M."/>
        </authorList>
    </citation>
    <scope>NUCLEOTIDE SEQUENCE [LARGE SCALE GENOMIC DNA]</scope>
    <source>
        <strain evidence="2 3">DSM 7382</strain>
    </source>
</reference>
<gene>
    <name evidence="2" type="ORF">QCA50_018687</name>
</gene>
<feature type="compositionally biased region" description="Basic and acidic residues" evidence="1">
    <location>
        <begin position="23"/>
        <end position="40"/>
    </location>
</feature>
<feature type="compositionally biased region" description="Polar residues" evidence="1">
    <location>
        <begin position="149"/>
        <end position="160"/>
    </location>
</feature>
<feature type="compositionally biased region" description="Polar residues" evidence="1">
    <location>
        <begin position="103"/>
        <end position="113"/>
    </location>
</feature>
<proteinExistence type="predicted"/>
<name>A0AAW0FJJ1_9APHY</name>